<proteinExistence type="predicted"/>
<protein>
    <submittedName>
        <fullName evidence="1">Uncharacterized protein</fullName>
    </submittedName>
</protein>
<reference evidence="1" key="1">
    <citation type="submission" date="2015-07" db="EMBL/GenBank/DDBJ databases">
        <title>MeaNS - Measles Nucleotide Surveillance Program.</title>
        <authorList>
            <person name="Tran T."/>
            <person name="Druce J."/>
        </authorList>
    </citation>
    <scope>NUCLEOTIDE SEQUENCE</scope>
    <source>
        <strain evidence="1">UCB-OBI-ISO-001</strain>
        <tissue evidence="1">Gonad</tissue>
    </source>
</reference>
<dbReference type="AlphaFoldDB" id="A0A0L8HBJ5"/>
<gene>
    <name evidence="1" type="ORF">OCBIM_22018088mg</name>
</gene>
<name>A0A0L8HBJ5_OCTBM</name>
<organism evidence="1">
    <name type="scientific">Octopus bimaculoides</name>
    <name type="common">California two-spotted octopus</name>
    <dbReference type="NCBI Taxonomy" id="37653"/>
    <lineage>
        <taxon>Eukaryota</taxon>
        <taxon>Metazoa</taxon>
        <taxon>Spiralia</taxon>
        <taxon>Lophotrochozoa</taxon>
        <taxon>Mollusca</taxon>
        <taxon>Cephalopoda</taxon>
        <taxon>Coleoidea</taxon>
        <taxon>Octopodiformes</taxon>
        <taxon>Octopoda</taxon>
        <taxon>Incirrata</taxon>
        <taxon>Octopodidae</taxon>
        <taxon>Octopus</taxon>
    </lineage>
</organism>
<evidence type="ECO:0000313" key="1">
    <source>
        <dbReference type="EMBL" id="KOF86678.1"/>
    </source>
</evidence>
<accession>A0A0L8HBJ5</accession>
<sequence length="53" mass="6172">MILNPCCCCCLGQNNPLLCFSHFDPYFIGMYCRISFSLQCRSLKKGHWTDLSY</sequence>
<dbReference type="EMBL" id="KQ418571">
    <property type="protein sequence ID" value="KOF86678.1"/>
    <property type="molecule type" value="Genomic_DNA"/>
</dbReference>